<dbReference type="GeneID" id="54580045"/>
<dbReference type="Proteomes" id="UP000800094">
    <property type="component" value="Unassembled WGS sequence"/>
</dbReference>
<name>A0A6A6IN91_9PLEO</name>
<sequence>MAIDPNELIAQTYHINIKVAKNELGEKENFAIIYAEDTTKSPTAYHKDLLTRWHEFTNKHWMMGRHGHHYWNLALEPPSNIYMEWEYKDKVKKIQQQAKKMGGRVPGDKEAYNMAQLLSWAEIAISRARQEHSDAKEFHVCSTKIGDGYEATLHKGGEEQIIVAKGMGGNHRDAIWGIRGKLHDEGLRRAGRCA</sequence>
<accession>A0A6A6IN91</accession>
<protein>
    <submittedName>
        <fullName evidence="1">Uncharacterized protein</fullName>
    </submittedName>
</protein>
<gene>
    <name evidence="1" type="ORF">BU26DRAFT_503817</name>
</gene>
<proteinExistence type="predicted"/>
<evidence type="ECO:0000313" key="2">
    <source>
        <dbReference type="Proteomes" id="UP000800094"/>
    </source>
</evidence>
<evidence type="ECO:0000313" key="1">
    <source>
        <dbReference type="EMBL" id="KAF2251282.1"/>
    </source>
</evidence>
<dbReference type="OrthoDB" id="10595022at2759"/>
<dbReference type="EMBL" id="ML987193">
    <property type="protein sequence ID" value="KAF2251282.1"/>
    <property type="molecule type" value="Genomic_DNA"/>
</dbReference>
<dbReference type="AlphaFoldDB" id="A0A6A6IN91"/>
<keyword evidence="2" id="KW-1185">Reference proteome</keyword>
<organism evidence="1 2">
    <name type="scientific">Trematosphaeria pertusa</name>
    <dbReference type="NCBI Taxonomy" id="390896"/>
    <lineage>
        <taxon>Eukaryota</taxon>
        <taxon>Fungi</taxon>
        <taxon>Dikarya</taxon>
        <taxon>Ascomycota</taxon>
        <taxon>Pezizomycotina</taxon>
        <taxon>Dothideomycetes</taxon>
        <taxon>Pleosporomycetidae</taxon>
        <taxon>Pleosporales</taxon>
        <taxon>Massarineae</taxon>
        <taxon>Trematosphaeriaceae</taxon>
        <taxon>Trematosphaeria</taxon>
    </lineage>
</organism>
<dbReference type="RefSeq" id="XP_033686286.1">
    <property type="nucleotide sequence ID" value="XM_033826715.1"/>
</dbReference>
<reference evidence="1" key="1">
    <citation type="journal article" date="2020" name="Stud. Mycol.">
        <title>101 Dothideomycetes genomes: a test case for predicting lifestyles and emergence of pathogens.</title>
        <authorList>
            <person name="Haridas S."/>
            <person name="Albert R."/>
            <person name="Binder M."/>
            <person name="Bloem J."/>
            <person name="Labutti K."/>
            <person name="Salamov A."/>
            <person name="Andreopoulos B."/>
            <person name="Baker S."/>
            <person name="Barry K."/>
            <person name="Bills G."/>
            <person name="Bluhm B."/>
            <person name="Cannon C."/>
            <person name="Castanera R."/>
            <person name="Culley D."/>
            <person name="Daum C."/>
            <person name="Ezra D."/>
            <person name="Gonzalez J."/>
            <person name="Henrissat B."/>
            <person name="Kuo A."/>
            <person name="Liang C."/>
            <person name="Lipzen A."/>
            <person name="Lutzoni F."/>
            <person name="Magnuson J."/>
            <person name="Mondo S."/>
            <person name="Nolan M."/>
            <person name="Ohm R."/>
            <person name="Pangilinan J."/>
            <person name="Park H.-J."/>
            <person name="Ramirez L."/>
            <person name="Alfaro M."/>
            <person name="Sun H."/>
            <person name="Tritt A."/>
            <person name="Yoshinaga Y."/>
            <person name="Zwiers L.-H."/>
            <person name="Turgeon B."/>
            <person name="Goodwin S."/>
            <person name="Spatafora J."/>
            <person name="Crous P."/>
            <person name="Grigoriev I."/>
        </authorList>
    </citation>
    <scope>NUCLEOTIDE SEQUENCE</scope>
    <source>
        <strain evidence="1">CBS 122368</strain>
    </source>
</reference>